<accession>A0A5S5CGT7</accession>
<keyword evidence="1" id="KW-0812">Transmembrane</keyword>
<dbReference type="EMBL" id="VNHS01000002">
    <property type="protein sequence ID" value="TYP77550.1"/>
    <property type="molecule type" value="Genomic_DNA"/>
</dbReference>
<feature type="transmembrane region" description="Helical" evidence="1">
    <location>
        <begin position="45"/>
        <end position="70"/>
    </location>
</feature>
<protein>
    <submittedName>
        <fullName evidence="2">Uncharacterized protein</fullName>
    </submittedName>
</protein>
<dbReference type="AlphaFoldDB" id="A0A5S5CGT7"/>
<sequence length="121" mass="13439">MSEGNSKTLIIISVLLLSIGIPSAIQMIFFLSFPGFYEKGFLTGIGQLFICGITIVGNAIIIPYRGLFFFNRYVHQFGIETGKSKLIRKVALLLLISAVLQILLTITVENPFKDPPVPQFF</sequence>
<keyword evidence="1" id="KW-1133">Transmembrane helix</keyword>
<reference evidence="2 3" key="1">
    <citation type="submission" date="2019-07" db="EMBL/GenBank/DDBJ databases">
        <title>Genomic Encyclopedia of Type Strains, Phase III (KMG-III): the genomes of soil and plant-associated and newly described type strains.</title>
        <authorList>
            <person name="Whitman W."/>
        </authorList>
    </citation>
    <scope>NUCLEOTIDE SEQUENCE [LARGE SCALE GENOMIC DNA]</scope>
    <source>
        <strain evidence="2 3">BL24</strain>
    </source>
</reference>
<gene>
    <name evidence="2" type="ORF">BCM02_102110</name>
</gene>
<feature type="transmembrane region" description="Helical" evidence="1">
    <location>
        <begin position="90"/>
        <end position="108"/>
    </location>
</feature>
<feature type="transmembrane region" description="Helical" evidence="1">
    <location>
        <begin position="9"/>
        <end position="33"/>
    </location>
</feature>
<dbReference type="Proteomes" id="UP000323257">
    <property type="component" value="Unassembled WGS sequence"/>
</dbReference>
<organism evidence="2 3">
    <name type="scientific">Paenibacillus methanolicus</name>
    <dbReference type="NCBI Taxonomy" id="582686"/>
    <lineage>
        <taxon>Bacteria</taxon>
        <taxon>Bacillati</taxon>
        <taxon>Bacillota</taxon>
        <taxon>Bacilli</taxon>
        <taxon>Bacillales</taxon>
        <taxon>Paenibacillaceae</taxon>
        <taxon>Paenibacillus</taxon>
    </lineage>
</organism>
<evidence type="ECO:0000313" key="3">
    <source>
        <dbReference type="Proteomes" id="UP000323257"/>
    </source>
</evidence>
<keyword evidence="1" id="KW-0472">Membrane</keyword>
<proteinExistence type="predicted"/>
<keyword evidence="3" id="KW-1185">Reference proteome</keyword>
<evidence type="ECO:0000256" key="1">
    <source>
        <dbReference type="SAM" id="Phobius"/>
    </source>
</evidence>
<evidence type="ECO:0000313" key="2">
    <source>
        <dbReference type="EMBL" id="TYP77550.1"/>
    </source>
</evidence>
<name>A0A5S5CGT7_9BACL</name>
<comment type="caution">
    <text evidence="2">The sequence shown here is derived from an EMBL/GenBank/DDBJ whole genome shotgun (WGS) entry which is preliminary data.</text>
</comment>